<evidence type="ECO:0000313" key="2">
    <source>
        <dbReference type="EMBL" id="MFD1325880.1"/>
    </source>
</evidence>
<evidence type="ECO:0000259" key="1">
    <source>
        <dbReference type="PROSITE" id="PS50943"/>
    </source>
</evidence>
<dbReference type="InterPro" id="IPR010982">
    <property type="entry name" value="Lambda_DNA-bd_dom_sf"/>
</dbReference>
<protein>
    <submittedName>
        <fullName evidence="2">Helix-turn-helix domain-containing protein</fullName>
    </submittedName>
</protein>
<dbReference type="SUPFAM" id="SSF47413">
    <property type="entry name" value="lambda repressor-like DNA-binding domains"/>
    <property type="match status" value="1"/>
</dbReference>
<organism evidence="2 3">
    <name type="scientific">Micromonospora sonneratiae</name>
    <dbReference type="NCBI Taxonomy" id="1184706"/>
    <lineage>
        <taxon>Bacteria</taxon>
        <taxon>Bacillati</taxon>
        <taxon>Actinomycetota</taxon>
        <taxon>Actinomycetes</taxon>
        <taxon>Micromonosporales</taxon>
        <taxon>Micromonosporaceae</taxon>
        <taxon>Micromonospora</taxon>
    </lineage>
</organism>
<accession>A0ABW3YQM2</accession>
<evidence type="ECO:0000313" key="3">
    <source>
        <dbReference type="Proteomes" id="UP001597260"/>
    </source>
</evidence>
<dbReference type="EMBL" id="JBHTMP010000100">
    <property type="protein sequence ID" value="MFD1325880.1"/>
    <property type="molecule type" value="Genomic_DNA"/>
</dbReference>
<dbReference type="Proteomes" id="UP001597260">
    <property type="component" value="Unassembled WGS sequence"/>
</dbReference>
<dbReference type="Gene3D" id="1.10.260.40">
    <property type="entry name" value="lambda repressor-like DNA-binding domains"/>
    <property type="match status" value="1"/>
</dbReference>
<proteinExistence type="predicted"/>
<dbReference type="PROSITE" id="PS50943">
    <property type="entry name" value="HTH_CROC1"/>
    <property type="match status" value="1"/>
</dbReference>
<dbReference type="SMART" id="SM00530">
    <property type="entry name" value="HTH_XRE"/>
    <property type="match status" value="1"/>
</dbReference>
<dbReference type="InterPro" id="IPR001387">
    <property type="entry name" value="Cro/C1-type_HTH"/>
</dbReference>
<dbReference type="RefSeq" id="WP_377578816.1">
    <property type="nucleotide sequence ID" value="NZ_JBHTMP010000100.1"/>
</dbReference>
<feature type="domain" description="HTH cro/C1-type" evidence="1">
    <location>
        <begin position="17"/>
        <end position="64"/>
    </location>
</feature>
<name>A0ABW3YQM2_9ACTN</name>
<keyword evidence="3" id="KW-1185">Reference proteome</keyword>
<sequence>MARHNKTPVDPRFPAELQRLRQASGLSLRGLSALSYRSKSHLQELESGKKQPSPEIAEQLDRLLRGGGQLAALVATPSQPASVADESDALELAQRVAASDVSAETLDRIESAVDNMASAYATTLPAALLPMTRRYQAYVSRLLDARATLDQHRRLVVAGGWLSLLRATLHIDLRHRTAADAHLAAAADLAEHAEHNEIQAWWLETRAWDVLTTGDYSAALALSRQAQAVAPKGSSAHIQSTAQEARAWARMKDQRETRRVLDRVEALVSPLPTPDRPEHHYQYDPAKASAYIATTLAWAGDPAAEEYARTVVNEMAAAGASRPRRYASARMDLGLALLTSGKPDEASAVATAAITSGRVVPSNWWRATELLAAVEKTGISEAADLRDAYETYRPHHLHPHELH</sequence>
<comment type="caution">
    <text evidence="2">The sequence shown here is derived from an EMBL/GenBank/DDBJ whole genome shotgun (WGS) entry which is preliminary data.</text>
</comment>
<dbReference type="Pfam" id="PF13560">
    <property type="entry name" value="HTH_31"/>
    <property type="match status" value="1"/>
</dbReference>
<dbReference type="InterPro" id="IPR011990">
    <property type="entry name" value="TPR-like_helical_dom_sf"/>
</dbReference>
<dbReference type="Gene3D" id="1.25.40.10">
    <property type="entry name" value="Tetratricopeptide repeat domain"/>
    <property type="match status" value="1"/>
</dbReference>
<reference evidence="3" key="1">
    <citation type="journal article" date="2019" name="Int. J. Syst. Evol. Microbiol.">
        <title>The Global Catalogue of Microorganisms (GCM) 10K type strain sequencing project: providing services to taxonomists for standard genome sequencing and annotation.</title>
        <authorList>
            <consortium name="The Broad Institute Genomics Platform"/>
            <consortium name="The Broad Institute Genome Sequencing Center for Infectious Disease"/>
            <person name="Wu L."/>
            <person name="Ma J."/>
        </authorList>
    </citation>
    <scope>NUCLEOTIDE SEQUENCE [LARGE SCALE GENOMIC DNA]</scope>
    <source>
        <strain evidence="3">JCM 31037</strain>
    </source>
</reference>
<gene>
    <name evidence="2" type="ORF">ACFQ4H_32850</name>
</gene>
<dbReference type="CDD" id="cd00093">
    <property type="entry name" value="HTH_XRE"/>
    <property type="match status" value="1"/>
</dbReference>